<gene>
    <name evidence="3 5" type="ORF">BDZ99DRAFT_301178</name>
</gene>
<feature type="region of interest" description="Disordered" evidence="1">
    <location>
        <begin position="487"/>
        <end position="510"/>
    </location>
</feature>
<dbReference type="CDD" id="cd06257">
    <property type="entry name" value="DnaJ"/>
    <property type="match status" value="1"/>
</dbReference>
<feature type="compositionally biased region" description="Acidic residues" evidence="1">
    <location>
        <begin position="277"/>
        <end position="296"/>
    </location>
</feature>
<evidence type="ECO:0000313" key="5">
    <source>
        <dbReference type="RefSeq" id="XP_033576951.1"/>
    </source>
</evidence>
<dbReference type="EMBL" id="MU003700">
    <property type="protein sequence ID" value="KAF2809987.1"/>
    <property type="molecule type" value="Genomic_DNA"/>
</dbReference>
<dbReference type="InterPro" id="IPR050817">
    <property type="entry name" value="DjlA_DnaK_co-chaperone"/>
</dbReference>
<dbReference type="GeneID" id="54455088"/>
<reference evidence="5" key="3">
    <citation type="submission" date="2025-04" db="UniProtKB">
        <authorList>
            <consortium name="RefSeq"/>
        </authorList>
    </citation>
    <scope>IDENTIFICATION</scope>
    <source>
        <strain evidence="5">CBS 304.34</strain>
    </source>
</reference>
<dbReference type="SMART" id="SM00271">
    <property type="entry name" value="DnaJ"/>
    <property type="match status" value="1"/>
</dbReference>
<name>A0A6A6YQ29_9PEZI</name>
<evidence type="ECO:0000313" key="3">
    <source>
        <dbReference type="EMBL" id="KAF2809987.1"/>
    </source>
</evidence>
<feature type="compositionally biased region" description="Gly residues" evidence="1">
    <location>
        <begin position="307"/>
        <end position="321"/>
    </location>
</feature>
<organism evidence="3">
    <name type="scientific">Mytilinidion resinicola</name>
    <dbReference type="NCBI Taxonomy" id="574789"/>
    <lineage>
        <taxon>Eukaryota</taxon>
        <taxon>Fungi</taxon>
        <taxon>Dikarya</taxon>
        <taxon>Ascomycota</taxon>
        <taxon>Pezizomycotina</taxon>
        <taxon>Dothideomycetes</taxon>
        <taxon>Pleosporomycetidae</taxon>
        <taxon>Mytilinidiales</taxon>
        <taxon>Mytilinidiaceae</taxon>
        <taxon>Mytilinidion</taxon>
    </lineage>
</organism>
<feature type="region of interest" description="Disordered" evidence="1">
    <location>
        <begin position="270"/>
        <end position="427"/>
    </location>
</feature>
<feature type="compositionally biased region" description="Gly residues" evidence="1">
    <location>
        <begin position="405"/>
        <end position="427"/>
    </location>
</feature>
<dbReference type="PRINTS" id="PR00625">
    <property type="entry name" value="JDOMAIN"/>
</dbReference>
<dbReference type="Gene3D" id="1.10.287.110">
    <property type="entry name" value="DnaJ domain"/>
    <property type="match status" value="1"/>
</dbReference>
<dbReference type="SUPFAM" id="SSF46565">
    <property type="entry name" value="Chaperone J-domain"/>
    <property type="match status" value="1"/>
</dbReference>
<dbReference type="InterPro" id="IPR036869">
    <property type="entry name" value="J_dom_sf"/>
</dbReference>
<dbReference type="Pfam" id="PF00226">
    <property type="entry name" value="DnaJ"/>
    <property type="match status" value="1"/>
</dbReference>
<protein>
    <submittedName>
        <fullName evidence="3 5">DnaJ-domain-containing protein</fullName>
    </submittedName>
</protein>
<accession>A0A6A6YQ29</accession>
<dbReference type="AlphaFoldDB" id="A0A6A6YQ29"/>
<dbReference type="PANTHER" id="PTHR24074">
    <property type="entry name" value="CO-CHAPERONE PROTEIN DJLA"/>
    <property type="match status" value="1"/>
</dbReference>
<dbReference type="RefSeq" id="XP_033576951.1">
    <property type="nucleotide sequence ID" value="XM_033714195.1"/>
</dbReference>
<dbReference type="Proteomes" id="UP000504636">
    <property type="component" value="Unplaced"/>
</dbReference>
<feature type="compositionally biased region" description="Low complexity" evidence="1">
    <location>
        <begin position="371"/>
        <end position="389"/>
    </location>
</feature>
<sequence>MYGYPFGPAGHTGMSQAQICREMLMKERVPRNSPLLRPFPIPQSEIEVLGDMYMEIFGPHSEEEKREIRRAFNNILNAFGRPPKRSFYFKLFRSLDTFLFSSELAHRVYLTMGEDRPNISSLVRRIQRDRMGIMMNVVNARVHGPALHWGRFLHALAHTFLEIELGRHIDCGGLMRVHEQVFYTVMCIIDEALNRDGPIVKFCKMDAWWIQEFRHTWYHDFKRSMAADLRGQRGHRYEGYDGVPGFGGFGAYSFNVNAFNKFAYEEDNMDQSYEPNYDNDDEDLGSGLGDDDDFDFDPFGPPPGARGPSGFGSSRGGFDGARGGRDSSRWGSSRPESNPRGGRSSSGSSYKGGWGEDSDSDGEGPGGYGDFGTSKSGFGSRGGFSTSNSGPGGRDGFGSSRRGGFDGGPRGGFGGGPRGGYGGGFRGGFGGGGFRGNFGGGGFRGGFGGGGSEFEGMKPKLEIDPYEVLGLTRNATAAEIRKAYHKVARDNHPDRVQGGEKEKEAAGKKMTDINLANEILSDEKKRRDYDNGLL</sequence>
<feature type="compositionally biased region" description="Low complexity" evidence="1">
    <location>
        <begin position="329"/>
        <end position="349"/>
    </location>
</feature>
<dbReference type="PROSITE" id="PS50076">
    <property type="entry name" value="DNAJ_2"/>
    <property type="match status" value="1"/>
</dbReference>
<dbReference type="OrthoDB" id="10250354at2759"/>
<keyword evidence="4" id="KW-1185">Reference proteome</keyword>
<feature type="domain" description="J" evidence="2">
    <location>
        <begin position="464"/>
        <end position="533"/>
    </location>
</feature>
<evidence type="ECO:0000256" key="1">
    <source>
        <dbReference type="SAM" id="MobiDB-lite"/>
    </source>
</evidence>
<evidence type="ECO:0000313" key="4">
    <source>
        <dbReference type="Proteomes" id="UP000504636"/>
    </source>
</evidence>
<proteinExistence type="predicted"/>
<evidence type="ECO:0000259" key="2">
    <source>
        <dbReference type="PROSITE" id="PS50076"/>
    </source>
</evidence>
<dbReference type="InterPro" id="IPR001623">
    <property type="entry name" value="DnaJ_domain"/>
</dbReference>
<reference evidence="5" key="2">
    <citation type="submission" date="2020-04" db="EMBL/GenBank/DDBJ databases">
        <authorList>
            <consortium name="NCBI Genome Project"/>
        </authorList>
    </citation>
    <scope>NUCLEOTIDE SEQUENCE</scope>
    <source>
        <strain evidence="5">CBS 304.34</strain>
    </source>
</reference>
<reference evidence="3 5" key="1">
    <citation type="journal article" date="2020" name="Stud. Mycol.">
        <title>101 Dothideomycetes genomes: a test case for predicting lifestyles and emergence of pathogens.</title>
        <authorList>
            <person name="Haridas S."/>
            <person name="Albert R."/>
            <person name="Binder M."/>
            <person name="Bloem J."/>
            <person name="Labutti K."/>
            <person name="Salamov A."/>
            <person name="Andreopoulos B."/>
            <person name="Baker S."/>
            <person name="Barry K."/>
            <person name="Bills G."/>
            <person name="Bluhm B."/>
            <person name="Cannon C."/>
            <person name="Castanera R."/>
            <person name="Culley D."/>
            <person name="Daum C."/>
            <person name="Ezra D."/>
            <person name="Gonzalez J."/>
            <person name="Henrissat B."/>
            <person name="Kuo A."/>
            <person name="Liang C."/>
            <person name="Lipzen A."/>
            <person name="Lutzoni F."/>
            <person name="Magnuson J."/>
            <person name="Mondo S."/>
            <person name="Nolan M."/>
            <person name="Ohm R."/>
            <person name="Pangilinan J."/>
            <person name="Park H.-J."/>
            <person name="Ramirez L."/>
            <person name="Alfaro M."/>
            <person name="Sun H."/>
            <person name="Tritt A."/>
            <person name="Yoshinaga Y."/>
            <person name="Zwiers L.-H."/>
            <person name="Turgeon B."/>
            <person name="Goodwin S."/>
            <person name="Spatafora J."/>
            <person name="Crous P."/>
            <person name="Grigoriev I."/>
        </authorList>
    </citation>
    <scope>NUCLEOTIDE SEQUENCE</scope>
    <source>
        <strain evidence="3 5">CBS 304.34</strain>
    </source>
</reference>